<gene>
    <name evidence="2" type="ORF">HZA66_24065</name>
</gene>
<accession>A0A933S5Q1</accession>
<comment type="caution">
    <text evidence="2">The sequence shown here is derived from an EMBL/GenBank/DDBJ whole genome shotgun (WGS) entry which is preliminary data.</text>
</comment>
<reference evidence="2" key="1">
    <citation type="submission" date="2020-07" db="EMBL/GenBank/DDBJ databases">
        <title>Huge and variable diversity of episymbiotic CPR bacteria and DPANN archaea in groundwater ecosystems.</title>
        <authorList>
            <person name="He C.Y."/>
            <person name="Keren R."/>
            <person name="Whittaker M."/>
            <person name="Farag I.F."/>
            <person name="Doudna J."/>
            <person name="Cate J.H.D."/>
            <person name="Banfield J.F."/>
        </authorList>
    </citation>
    <scope>NUCLEOTIDE SEQUENCE</scope>
    <source>
        <strain evidence="2">NC_groundwater_1818_Pr3_B-0.1um_66_35</strain>
    </source>
</reference>
<dbReference type="EMBL" id="JACRJB010000067">
    <property type="protein sequence ID" value="MBI5132528.1"/>
    <property type="molecule type" value="Genomic_DNA"/>
</dbReference>
<feature type="transmembrane region" description="Helical" evidence="1">
    <location>
        <begin position="12"/>
        <end position="35"/>
    </location>
</feature>
<keyword evidence="1" id="KW-0472">Membrane</keyword>
<feature type="transmembrane region" description="Helical" evidence="1">
    <location>
        <begin position="219"/>
        <end position="237"/>
    </location>
</feature>
<keyword evidence="1" id="KW-0812">Transmembrane</keyword>
<feature type="transmembrane region" description="Helical" evidence="1">
    <location>
        <begin position="276"/>
        <end position="304"/>
    </location>
</feature>
<feature type="transmembrane region" description="Helical" evidence="1">
    <location>
        <begin position="392"/>
        <end position="411"/>
    </location>
</feature>
<evidence type="ECO:0000313" key="2">
    <source>
        <dbReference type="EMBL" id="MBI5132528.1"/>
    </source>
</evidence>
<keyword evidence="1" id="KW-1133">Transmembrane helix</keyword>
<organism evidence="2 3">
    <name type="scientific">Rhodopseudomonas palustris</name>
    <dbReference type="NCBI Taxonomy" id="1076"/>
    <lineage>
        <taxon>Bacteria</taxon>
        <taxon>Pseudomonadati</taxon>
        <taxon>Pseudomonadota</taxon>
        <taxon>Alphaproteobacteria</taxon>
        <taxon>Hyphomicrobiales</taxon>
        <taxon>Nitrobacteraceae</taxon>
        <taxon>Rhodopseudomonas</taxon>
    </lineage>
</organism>
<name>A0A933S5Q1_RHOPL</name>
<sequence>MSIVEVGVTARVIAVAWVCGFAVGVPAVILGASALKLKVESWAAWALAPLVGCGAIILVCQNLLYLDIPVARSSLGVWSLAAIGWLVVLLSPHRRAALRPVPLLALAAGGLVYLIHGAGLLRLGASYYYGYGWDDMFNYVAQAELFAYWPFSSSDTTPNFLRAAHFYKLDRIGQSVLHAFLVASSGADAQQTFGATILLAPFLIFFALLAMARRFVASMNVSILAAAAGALAPAVATVHLECFFSQAMSMPFLVLWPLAVGRLVESPGWRPAIPTGLLLAVIASIYTELVPILLGIALVCALARETEKLWAGRLGWHVGSVEPVRAGRATFWLLFALLVAFLANLGFRHSALAIMSRTTSGDVLGMIYPWAYRPEGMARLWVGNQVGKPAGMAVAAVASLVLIGIALITLAVRLRRRFSYFLLVLALLMLIPAGPLALGKASSHSYQFYKLVLSVAPLYVFWLIIAVGERLQANPGRLPAYAFGALFAAVNAALVFSIASASANPETVAKSHRGAANLLIDPDFHHVRELLGATSGRDVYLLWVDNEMYSGSYRTAWLEYFARNNRVIPMIATISVHSDPVGVAFSKRLSQIENQSAAAPLVVSWKQHPGLENRKLYANSRVFIYQPASAAELNSMIEDTRIEINRKLDLEVVDETAPDHWYPVWVSGQPGNASLLTVQFGESNTFRYDQWGYPPVKMVPGGECRGNRMKLELRMSLFDRNIRLVCNGAVTEAALPLSATSLQLSGPVRFGESPLISSLEGKYPLDEAFPGRITEVP</sequence>
<evidence type="ECO:0000313" key="3">
    <source>
        <dbReference type="Proteomes" id="UP000782519"/>
    </source>
</evidence>
<dbReference type="AlphaFoldDB" id="A0A933S5Q1"/>
<feature type="transmembrane region" description="Helical" evidence="1">
    <location>
        <begin position="480"/>
        <end position="503"/>
    </location>
</feature>
<feature type="transmembrane region" description="Helical" evidence="1">
    <location>
        <begin position="103"/>
        <end position="129"/>
    </location>
</feature>
<feature type="transmembrane region" description="Helical" evidence="1">
    <location>
        <begin position="329"/>
        <end position="347"/>
    </location>
</feature>
<feature type="transmembrane region" description="Helical" evidence="1">
    <location>
        <begin position="193"/>
        <end position="212"/>
    </location>
</feature>
<dbReference type="Proteomes" id="UP000782519">
    <property type="component" value="Unassembled WGS sequence"/>
</dbReference>
<evidence type="ECO:0000256" key="1">
    <source>
        <dbReference type="SAM" id="Phobius"/>
    </source>
</evidence>
<feature type="transmembrane region" description="Helical" evidence="1">
    <location>
        <begin position="418"/>
        <end position="436"/>
    </location>
</feature>
<feature type="transmembrane region" description="Helical" evidence="1">
    <location>
        <begin position="70"/>
        <end position="91"/>
    </location>
</feature>
<proteinExistence type="predicted"/>
<feature type="transmembrane region" description="Helical" evidence="1">
    <location>
        <begin position="448"/>
        <end position="468"/>
    </location>
</feature>
<protein>
    <submittedName>
        <fullName evidence="2">Uncharacterized protein</fullName>
    </submittedName>
</protein>
<feature type="transmembrane region" description="Helical" evidence="1">
    <location>
        <begin position="42"/>
        <end position="64"/>
    </location>
</feature>